<reference evidence="1 2" key="1">
    <citation type="submission" date="2015-09" db="EMBL/GenBank/DDBJ databases">
        <title>Genome announcement of multiple Pseudomonas syringae strains.</title>
        <authorList>
            <person name="Thakur S."/>
            <person name="Wang P.W."/>
            <person name="Gong Y."/>
            <person name="Weir B.S."/>
            <person name="Guttman D.S."/>
        </authorList>
    </citation>
    <scope>NUCLEOTIDE SEQUENCE [LARGE SCALE GENOMIC DNA]</scope>
    <source>
        <strain evidence="1 2">ICMP2802</strain>
    </source>
</reference>
<evidence type="ECO:0000313" key="2">
    <source>
        <dbReference type="Proteomes" id="UP000050297"/>
    </source>
</evidence>
<dbReference type="EMBL" id="LJPM01000024">
    <property type="protein sequence ID" value="KPW27212.1"/>
    <property type="molecule type" value="Genomic_DNA"/>
</dbReference>
<dbReference type="AlphaFoldDB" id="A0A0P9I0Q3"/>
<comment type="caution">
    <text evidence="1">The sequence shown here is derived from an EMBL/GenBank/DDBJ whole genome shotgun (WGS) entry which is preliminary data.</text>
</comment>
<evidence type="ECO:0000313" key="1">
    <source>
        <dbReference type="EMBL" id="KPW27212.1"/>
    </source>
</evidence>
<name>A0A0P9I0Q3_PSESX</name>
<gene>
    <name evidence="1" type="ORF">ALO91_102754</name>
</gene>
<sequence length="31" mass="3510">MMAKLLVMMTLQADIAVPYRATAILFVTKIR</sequence>
<dbReference type="Proteomes" id="UP000050297">
    <property type="component" value="Unassembled WGS sequence"/>
</dbReference>
<organism evidence="1 2">
    <name type="scientific">Pseudomonas syringae pv. aceris</name>
    <dbReference type="NCBI Taxonomy" id="199198"/>
    <lineage>
        <taxon>Bacteria</taxon>
        <taxon>Pseudomonadati</taxon>
        <taxon>Pseudomonadota</taxon>
        <taxon>Gammaproteobacteria</taxon>
        <taxon>Pseudomonadales</taxon>
        <taxon>Pseudomonadaceae</taxon>
        <taxon>Pseudomonas</taxon>
        <taxon>Pseudomonas syringae</taxon>
    </lineage>
</organism>
<proteinExistence type="predicted"/>
<accession>A0A0P9I0Q3</accession>
<protein>
    <submittedName>
        <fullName evidence="1">Uncharacterized protein</fullName>
    </submittedName>
</protein>